<protein>
    <submittedName>
        <fullName evidence="3">Uncharacterized protein</fullName>
    </submittedName>
</protein>
<keyword evidence="2" id="KW-0472">Membrane</keyword>
<feature type="region of interest" description="Disordered" evidence="1">
    <location>
        <begin position="1"/>
        <end position="31"/>
    </location>
</feature>
<organism evidence="3 4">
    <name type="scientific">Novosphingobium indicum</name>
    <dbReference type="NCBI Taxonomy" id="462949"/>
    <lineage>
        <taxon>Bacteria</taxon>
        <taxon>Pseudomonadati</taxon>
        <taxon>Pseudomonadota</taxon>
        <taxon>Alphaproteobacteria</taxon>
        <taxon>Sphingomonadales</taxon>
        <taxon>Sphingomonadaceae</taxon>
        <taxon>Novosphingobium</taxon>
    </lineage>
</organism>
<evidence type="ECO:0000256" key="1">
    <source>
        <dbReference type="SAM" id="MobiDB-lite"/>
    </source>
</evidence>
<keyword evidence="2" id="KW-0812">Transmembrane</keyword>
<name>A0ABQ2JKG3_9SPHN</name>
<dbReference type="RefSeq" id="WP_188819568.1">
    <property type="nucleotide sequence ID" value="NZ_BMLK01000008.1"/>
</dbReference>
<sequence>MPATRADGRPAYVNAPPRLRQSTVNSTRSYSQKLREMRCEEAQLAREAGEDPQPGPGNGTAYAILGLLTLAVWLVLFKGLGLI</sequence>
<accession>A0ABQ2JKG3</accession>
<evidence type="ECO:0000313" key="3">
    <source>
        <dbReference type="EMBL" id="GGN49549.1"/>
    </source>
</evidence>
<gene>
    <name evidence="3" type="ORF">GCM10011349_20300</name>
</gene>
<feature type="compositionally biased region" description="Polar residues" evidence="1">
    <location>
        <begin position="20"/>
        <end position="31"/>
    </location>
</feature>
<evidence type="ECO:0000313" key="4">
    <source>
        <dbReference type="Proteomes" id="UP000605099"/>
    </source>
</evidence>
<dbReference type="EMBL" id="BMLK01000008">
    <property type="protein sequence ID" value="GGN49549.1"/>
    <property type="molecule type" value="Genomic_DNA"/>
</dbReference>
<feature type="transmembrane region" description="Helical" evidence="2">
    <location>
        <begin position="59"/>
        <end position="77"/>
    </location>
</feature>
<keyword evidence="4" id="KW-1185">Reference proteome</keyword>
<comment type="caution">
    <text evidence="3">The sequence shown here is derived from an EMBL/GenBank/DDBJ whole genome shotgun (WGS) entry which is preliminary data.</text>
</comment>
<keyword evidence="2" id="KW-1133">Transmembrane helix</keyword>
<evidence type="ECO:0000256" key="2">
    <source>
        <dbReference type="SAM" id="Phobius"/>
    </source>
</evidence>
<proteinExistence type="predicted"/>
<dbReference type="Proteomes" id="UP000605099">
    <property type="component" value="Unassembled WGS sequence"/>
</dbReference>
<reference evidence="4" key="1">
    <citation type="journal article" date="2019" name="Int. J. Syst. Evol. Microbiol.">
        <title>The Global Catalogue of Microorganisms (GCM) 10K type strain sequencing project: providing services to taxonomists for standard genome sequencing and annotation.</title>
        <authorList>
            <consortium name="The Broad Institute Genomics Platform"/>
            <consortium name="The Broad Institute Genome Sequencing Center for Infectious Disease"/>
            <person name="Wu L."/>
            <person name="Ma J."/>
        </authorList>
    </citation>
    <scope>NUCLEOTIDE SEQUENCE [LARGE SCALE GENOMIC DNA]</scope>
    <source>
        <strain evidence="4">CGMCC 1.6784</strain>
    </source>
</reference>